<feature type="compositionally biased region" description="Basic and acidic residues" evidence="12">
    <location>
        <begin position="90"/>
        <end position="99"/>
    </location>
</feature>
<dbReference type="RefSeq" id="WP_106242757.1">
    <property type="nucleotide sequence ID" value="NZ_PVZC01000002.1"/>
</dbReference>
<accession>A0A2T0QA55</accession>
<evidence type="ECO:0000256" key="7">
    <source>
        <dbReference type="ARBA" id="ARBA00022771"/>
    </source>
</evidence>
<evidence type="ECO:0000259" key="14">
    <source>
        <dbReference type="Pfam" id="PF12483"/>
    </source>
</evidence>
<dbReference type="GO" id="GO:0061630">
    <property type="term" value="F:ubiquitin protein ligase activity"/>
    <property type="evidence" value="ECO:0007669"/>
    <property type="project" value="UniProtKB-EC"/>
</dbReference>
<keyword evidence="9" id="KW-0862">Zinc</keyword>
<dbReference type="GO" id="GO:0008270">
    <property type="term" value="F:zinc ion binding"/>
    <property type="evidence" value="ECO:0007669"/>
    <property type="project" value="UniProtKB-KW"/>
</dbReference>
<name>A0A2T0QA55_9ACTN</name>
<evidence type="ECO:0000256" key="10">
    <source>
        <dbReference type="ARBA" id="ARBA00022989"/>
    </source>
</evidence>
<keyword evidence="8" id="KW-0833">Ubl conjugation pathway</keyword>
<dbReference type="InterPro" id="IPR022170">
    <property type="entry name" value="MUL1-like"/>
</dbReference>
<proteinExistence type="predicted"/>
<comment type="catalytic activity">
    <reaction evidence="1">
        <text>S-ubiquitinyl-[E2 ubiquitin-conjugating enzyme]-L-cysteine + [acceptor protein]-L-lysine = [E2 ubiquitin-conjugating enzyme]-L-cysteine + N(6)-ubiquitinyl-[acceptor protein]-L-lysine.</text>
        <dbReference type="EC" id="2.3.2.27"/>
    </reaction>
</comment>
<feature type="transmembrane region" description="Helical" evidence="13">
    <location>
        <begin position="243"/>
        <end position="263"/>
    </location>
</feature>
<keyword evidence="7" id="KW-0863">Zinc-finger</keyword>
<keyword evidence="4" id="KW-0808">Transferase</keyword>
<evidence type="ECO:0000256" key="6">
    <source>
        <dbReference type="ARBA" id="ARBA00022723"/>
    </source>
</evidence>
<evidence type="ECO:0000256" key="1">
    <source>
        <dbReference type="ARBA" id="ARBA00000900"/>
    </source>
</evidence>
<keyword evidence="10 13" id="KW-1133">Transmembrane helix</keyword>
<feature type="compositionally biased region" description="Basic residues" evidence="12">
    <location>
        <begin position="79"/>
        <end position="89"/>
    </location>
</feature>
<dbReference type="GO" id="GO:0016567">
    <property type="term" value="P:protein ubiquitination"/>
    <property type="evidence" value="ECO:0007669"/>
    <property type="project" value="InterPro"/>
</dbReference>
<keyword evidence="15" id="KW-0436">Ligase</keyword>
<dbReference type="OrthoDB" id="3469619at2"/>
<dbReference type="EC" id="2.3.2.27" evidence="3"/>
<keyword evidence="16" id="KW-1185">Reference proteome</keyword>
<evidence type="ECO:0000313" key="16">
    <source>
        <dbReference type="Proteomes" id="UP000237846"/>
    </source>
</evidence>
<evidence type="ECO:0000313" key="15">
    <source>
        <dbReference type="EMBL" id="PRY00768.1"/>
    </source>
</evidence>
<evidence type="ECO:0000256" key="2">
    <source>
        <dbReference type="ARBA" id="ARBA00004141"/>
    </source>
</evidence>
<evidence type="ECO:0000256" key="3">
    <source>
        <dbReference type="ARBA" id="ARBA00012483"/>
    </source>
</evidence>
<evidence type="ECO:0000256" key="9">
    <source>
        <dbReference type="ARBA" id="ARBA00022833"/>
    </source>
</evidence>
<comment type="subcellular location">
    <subcellularLocation>
        <location evidence="2">Membrane</location>
        <topology evidence="2">Multi-pass membrane protein</topology>
    </subcellularLocation>
</comment>
<evidence type="ECO:0000256" key="12">
    <source>
        <dbReference type="SAM" id="MobiDB-lite"/>
    </source>
</evidence>
<feature type="region of interest" description="Disordered" evidence="12">
    <location>
        <begin position="79"/>
        <end position="111"/>
    </location>
</feature>
<evidence type="ECO:0000256" key="8">
    <source>
        <dbReference type="ARBA" id="ARBA00022786"/>
    </source>
</evidence>
<keyword evidence="11 13" id="KW-0472">Membrane</keyword>
<evidence type="ECO:0000256" key="4">
    <source>
        <dbReference type="ARBA" id="ARBA00022679"/>
    </source>
</evidence>
<dbReference type="GO" id="GO:0016020">
    <property type="term" value="C:membrane"/>
    <property type="evidence" value="ECO:0007669"/>
    <property type="project" value="UniProtKB-SubCell"/>
</dbReference>
<keyword evidence="6" id="KW-0479">Metal-binding</keyword>
<feature type="domain" description="E3 Ubiquitin ligase MUL1-like" evidence="14">
    <location>
        <begin position="111"/>
        <end position="224"/>
    </location>
</feature>
<gene>
    <name evidence="15" type="ORF">CLV72_102400</name>
</gene>
<dbReference type="Proteomes" id="UP000237846">
    <property type="component" value="Unassembled WGS sequence"/>
</dbReference>
<evidence type="ECO:0000256" key="5">
    <source>
        <dbReference type="ARBA" id="ARBA00022692"/>
    </source>
</evidence>
<dbReference type="EMBL" id="PVZC01000002">
    <property type="protein sequence ID" value="PRY00768.1"/>
    <property type="molecule type" value="Genomic_DNA"/>
</dbReference>
<comment type="caution">
    <text evidence="15">The sequence shown here is derived from an EMBL/GenBank/DDBJ whole genome shotgun (WGS) entry which is preliminary data.</text>
</comment>
<dbReference type="GO" id="GO:0016874">
    <property type="term" value="F:ligase activity"/>
    <property type="evidence" value="ECO:0007669"/>
    <property type="project" value="UniProtKB-KW"/>
</dbReference>
<protein>
    <recommendedName>
        <fullName evidence="3">RING-type E3 ubiquitin transferase</fullName>
        <ecNumber evidence="3">2.3.2.27</ecNumber>
    </recommendedName>
</protein>
<organism evidence="15 16">
    <name type="scientific">Allonocardiopsis opalescens</name>
    <dbReference type="NCBI Taxonomy" id="1144618"/>
    <lineage>
        <taxon>Bacteria</taxon>
        <taxon>Bacillati</taxon>
        <taxon>Actinomycetota</taxon>
        <taxon>Actinomycetes</taxon>
        <taxon>Streptosporangiales</taxon>
        <taxon>Allonocardiopsis</taxon>
    </lineage>
</organism>
<sequence>MALAGAALVIVAALVAPLAWTALRRWWREAARRRMAPPPEPGVPAVLVGTAAPGPGGPVESRLAGVECVWHGHEVRRHYRTRPAPRRRPAHAETAERPDPSQGGEAPPGELRWDSIAEFTSPDTFVLTGPFGRLLVDGREAVPDDALMCLQRVISRSAERSGKGDDLLARVAGRISGVFRGETLEFEYLEWVVRPGEQLEVTGAVEERDGVPVLTAPPDGRLRFAAAPPAPHPPFGPADAVRAVGYGVTVVLTAAAGVTLLAIG</sequence>
<evidence type="ECO:0000256" key="13">
    <source>
        <dbReference type="SAM" id="Phobius"/>
    </source>
</evidence>
<reference evidence="15 16" key="1">
    <citation type="submission" date="2018-03" db="EMBL/GenBank/DDBJ databases">
        <title>Genomic Encyclopedia of Archaeal and Bacterial Type Strains, Phase II (KMG-II): from individual species to whole genera.</title>
        <authorList>
            <person name="Goeker M."/>
        </authorList>
    </citation>
    <scope>NUCLEOTIDE SEQUENCE [LARGE SCALE GENOMIC DNA]</scope>
    <source>
        <strain evidence="15 16">DSM 45601</strain>
    </source>
</reference>
<dbReference type="Pfam" id="PF12483">
    <property type="entry name" value="GIDE"/>
    <property type="match status" value="1"/>
</dbReference>
<dbReference type="AlphaFoldDB" id="A0A2T0QA55"/>
<evidence type="ECO:0000256" key="11">
    <source>
        <dbReference type="ARBA" id="ARBA00023136"/>
    </source>
</evidence>
<keyword evidence="5 13" id="KW-0812">Transmembrane</keyword>